<dbReference type="InterPro" id="IPR001258">
    <property type="entry name" value="NHL_repeat"/>
</dbReference>
<organism evidence="6 7">
    <name type="scientific">Parasphingopyxis marina</name>
    <dbReference type="NCBI Taxonomy" id="2761622"/>
    <lineage>
        <taxon>Bacteria</taxon>
        <taxon>Pseudomonadati</taxon>
        <taxon>Pseudomonadota</taxon>
        <taxon>Alphaproteobacteria</taxon>
        <taxon>Sphingomonadales</taxon>
        <taxon>Sphingomonadaceae</taxon>
        <taxon>Parasphingopyxis</taxon>
    </lineage>
</organism>
<protein>
    <recommendedName>
        <fullName evidence="8">Peptidylamidoglycolate lyase</fullName>
    </recommendedName>
</protein>
<dbReference type="Proteomes" id="UP000564378">
    <property type="component" value="Unassembled WGS sequence"/>
</dbReference>
<dbReference type="InterPro" id="IPR011042">
    <property type="entry name" value="6-blade_b-propeller_TolB-like"/>
</dbReference>
<dbReference type="Gene3D" id="2.120.10.30">
    <property type="entry name" value="TolB, C-terminal domain"/>
    <property type="match status" value="1"/>
</dbReference>
<sequence length="569" mass="61174">MANRREEERNGRGALRLSIALIVALCVVAWLAFGAAAPARTATGEDPAYRVDPRWPVLPQGWLLGDVPGVSVDRHDHVWVLHRPRTLRAVDTLADDDPPTAHCCAAAPPVLEIDTSGQVLRSWGGPGEVEGWFETEHSIFVDAEDFVWVVGSGARDGQVMKFTMDGELLLRIGGQGDFIAPDDPAMLGRPTDIYVDTGRREVFVSDGYRNRRVIVFDADTGAFLRQWTAFGRAVDPAFVAGVDGDGDIENFAIVHCVTMIEGEVHVCDRTNSRVQVFTPAGEFLRELFFNRSMAGAQGGVWDAAPVPGRPGLVFVLDGINSEIALLDRRSGDVVASHRSKGRYAGQMHWPHQLAADSAGNVYVAEVGGSQRIQRFVPQGVSPAGGGAATFVTEAEIARTLEAMPFGDRNIRVVDIGHENFAIGFVHRGRTVNGVAENRPAYEGPPPGSCGLAEDILPQGGRRAGIVHYAQTEGYYVTSGGGTMFTGGYLVNGREYPQVHLNGPTCIGTAYDVTVRSVEAGDVVVVPAGVVHGWIDVPDHVDYISFRPSPGILEAGWVHPAIGEPMTTGE</sequence>
<dbReference type="AlphaFoldDB" id="A0A842HVE2"/>
<dbReference type="Gene3D" id="2.60.120.10">
    <property type="entry name" value="Jelly Rolls"/>
    <property type="match status" value="1"/>
</dbReference>
<dbReference type="SUPFAM" id="SSF51182">
    <property type="entry name" value="RmlC-like cupins"/>
    <property type="match status" value="1"/>
</dbReference>
<keyword evidence="3" id="KW-0325">Glycoprotein</keyword>
<reference evidence="6 7" key="1">
    <citation type="submission" date="2020-08" db="EMBL/GenBank/DDBJ databases">
        <title>Draft genome sequence of Parasphingopyxis sp. GrpM-11.</title>
        <authorList>
            <person name="Oh J."/>
            <person name="Roh D.-H."/>
        </authorList>
    </citation>
    <scope>NUCLEOTIDE SEQUENCE [LARGE SCALE GENOMIC DNA]</scope>
    <source>
        <strain evidence="6 7">GrpM-11</strain>
    </source>
</reference>
<keyword evidence="2" id="KW-0677">Repeat</keyword>
<feature type="repeat" description="NHL" evidence="4">
    <location>
        <begin position="189"/>
        <end position="219"/>
    </location>
</feature>
<dbReference type="RefSeq" id="WP_185801284.1">
    <property type="nucleotide sequence ID" value="NZ_JACJVJ010000002.1"/>
</dbReference>
<evidence type="ECO:0008006" key="8">
    <source>
        <dbReference type="Google" id="ProtNLM"/>
    </source>
</evidence>
<keyword evidence="5" id="KW-1133">Transmembrane helix</keyword>
<accession>A0A842HVE2</accession>
<proteinExistence type="predicted"/>
<comment type="caution">
    <text evidence="6">The sequence shown here is derived from an EMBL/GenBank/DDBJ whole genome shotgun (WGS) entry which is preliminary data.</text>
</comment>
<dbReference type="InterPro" id="IPR011051">
    <property type="entry name" value="RmlC_Cupin_sf"/>
</dbReference>
<keyword evidence="7" id="KW-1185">Reference proteome</keyword>
<gene>
    <name evidence="6" type="ORF">H6P80_10195</name>
</gene>
<evidence type="ECO:0000256" key="5">
    <source>
        <dbReference type="SAM" id="Phobius"/>
    </source>
</evidence>
<evidence type="ECO:0000256" key="4">
    <source>
        <dbReference type="PROSITE-ProRule" id="PRU00504"/>
    </source>
</evidence>
<keyword evidence="5" id="KW-0472">Membrane</keyword>
<dbReference type="SUPFAM" id="SSF63829">
    <property type="entry name" value="Calcium-dependent phosphotriesterase"/>
    <property type="match status" value="1"/>
</dbReference>
<evidence type="ECO:0000313" key="7">
    <source>
        <dbReference type="Proteomes" id="UP000564378"/>
    </source>
</evidence>
<feature type="transmembrane region" description="Helical" evidence="5">
    <location>
        <begin position="14"/>
        <end position="33"/>
    </location>
</feature>
<dbReference type="PANTHER" id="PTHR10680">
    <property type="entry name" value="PEPTIDYL-GLYCINE ALPHA-AMIDATING MONOOXYGENASE"/>
    <property type="match status" value="1"/>
</dbReference>
<dbReference type="PROSITE" id="PS51125">
    <property type="entry name" value="NHL"/>
    <property type="match status" value="1"/>
</dbReference>
<evidence type="ECO:0000256" key="3">
    <source>
        <dbReference type="ARBA" id="ARBA00023180"/>
    </source>
</evidence>
<evidence type="ECO:0000256" key="2">
    <source>
        <dbReference type="ARBA" id="ARBA00022737"/>
    </source>
</evidence>
<evidence type="ECO:0000256" key="1">
    <source>
        <dbReference type="ARBA" id="ARBA00022729"/>
    </source>
</evidence>
<keyword evidence="1" id="KW-0732">Signal</keyword>
<keyword evidence="5" id="KW-0812">Transmembrane</keyword>
<evidence type="ECO:0000313" key="6">
    <source>
        <dbReference type="EMBL" id="MBC2777988.1"/>
    </source>
</evidence>
<dbReference type="EMBL" id="JACJVJ010000002">
    <property type="protein sequence ID" value="MBC2777988.1"/>
    <property type="molecule type" value="Genomic_DNA"/>
</dbReference>
<name>A0A842HVE2_9SPHN</name>
<dbReference type="InterPro" id="IPR014710">
    <property type="entry name" value="RmlC-like_jellyroll"/>
</dbReference>